<dbReference type="Proteomes" id="UP001595613">
    <property type="component" value="Unassembled WGS sequence"/>
</dbReference>
<dbReference type="InterPro" id="IPR016162">
    <property type="entry name" value="Ald_DH_N"/>
</dbReference>
<dbReference type="InterPro" id="IPR016163">
    <property type="entry name" value="Ald_DH_C"/>
</dbReference>
<evidence type="ECO:0000256" key="2">
    <source>
        <dbReference type="PIRNR" id="PIRNR036490"/>
    </source>
</evidence>
<dbReference type="InterPro" id="IPR016161">
    <property type="entry name" value="Ald_DH/histidinol_DH"/>
</dbReference>
<sequence>MNRIAQIFDSLEYGPAPEASDQANAWLDGRGRRFGHFIAGQWTGPGQTFASTNPATGEKLAELTDGSAADVDAAVKAARAAFKGWSALSGYERGRYLYAVARMIQKHSRLFAVLETMDNGKPIRESRDADIPLAARHFYHHAGWATHLAREFPGHVPHGVCGQIIPWNFPLLMLAWKIAPALAAGNTVVLKPAEFTSLTALLFAEICERVGLPAGVVNIVTGEGETGAALVGHEGVDKIAFTGSTEVGRLIRAATAGSGKGLTLELGGKSPYLVFEDADLDSAVEGLVDAIWFNQGQVCCAGSRLLVQESIEERFLAKVRARMAKLRVGDPLDKSIDIGAMVAPVQVERVRDLMKKGIAEGAHVYEPDGQLPAQGCFLKPALVTNVSPANTLVAEEIFGPVLVSMSFRTPEEAVALANNTSYGLAATLWSENVNLALDIAPRLKAGVIWINGTNQFDAAVGFGGYKESGFGREGGREGMAAYLKPGWEKTLKAEPVAEPAAAAPRNPLDAGHLDRTAKNYIGGKQARPDSGYNRPVHGPSGELVGEVGEGNRKDIRNAVEAARAALGWGTTTAHARAQILYFLAENLDYRRDEFAARIAAQTGADGGEEVARAVERLFAFAGWADKYDGAMHNPPMRAIAAAMVEPLGVLGIVAPERAPLLGAVALLAPAIAMGNSVVLVPSSRAPLSMTDFYQVLETSDVPAGVVNIVTGDGEALAKTLAEHDGVDGLWFMGSAEGSAMVEKASVGNLKQTWTSRGLAYDLADERFAGDYFLARATQVKNVWIPYGA</sequence>
<evidence type="ECO:0000313" key="7">
    <source>
        <dbReference type="EMBL" id="MFC3705065.1"/>
    </source>
</evidence>
<dbReference type="Gene3D" id="3.40.605.10">
    <property type="entry name" value="Aldehyde Dehydrogenase, Chain A, domain 1"/>
    <property type="match status" value="2"/>
</dbReference>
<comment type="similarity">
    <text evidence="2 4">Belongs to the aldehyde dehydrogenase family.</text>
</comment>
<keyword evidence="8" id="KW-1185">Reference proteome</keyword>
<name>A0ABV7X2U6_9HYPH</name>
<keyword evidence="1 4" id="KW-0560">Oxidoreductase</keyword>
<dbReference type="InterPro" id="IPR015590">
    <property type="entry name" value="Aldehyde_DH_dom"/>
</dbReference>
<dbReference type="PANTHER" id="PTHR11699">
    <property type="entry name" value="ALDEHYDE DEHYDROGENASE-RELATED"/>
    <property type="match status" value="1"/>
</dbReference>
<evidence type="ECO:0000313" key="8">
    <source>
        <dbReference type="Proteomes" id="UP001595613"/>
    </source>
</evidence>
<evidence type="ECO:0000256" key="4">
    <source>
        <dbReference type="RuleBase" id="RU003345"/>
    </source>
</evidence>
<reference evidence="8" key="1">
    <citation type="journal article" date="2019" name="Int. J. Syst. Evol. Microbiol.">
        <title>The Global Catalogue of Microorganisms (GCM) 10K type strain sequencing project: providing services to taxonomists for standard genome sequencing and annotation.</title>
        <authorList>
            <consortium name="The Broad Institute Genomics Platform"/>
            <consortium name="The Broad Institute Genome Sequencing Center for Infectious Disease"/>
            <person name="Wu L."/>
            <person name="Ma J."/>
        </authorList>
    </citation>
    <scope>NUCLEOTIDE SEQUENCE [LARGE SCALE GENOMIC DNA]</scope>
    <source>
        <strain evidence="8">KCTC 42281</strain>
    </source>
</reference>
<dbReference type="SUPFAM" id="SSF53720">
    <property type="entry name" value="ALDH-like"/>
    <property type="match status" value="2"/>
</dbReference>
<feature type="domain" description="Aldehyde dehydrogenase" evidence="6">
    <location>
        <begin position="539"/>
        <end position="752"/>
    </location>
</feature>
<dbReference type="PROSITE" id="PS00687">
    <property type="entry name" value="ALDEHYDE_DEHYDR_GLU"/>
    <property type="match status" value="1"/>
</dbReference>
<evidence type="ECO:0000256" key="3">
    <source>
        <dbReference type="PROSITE-ProRule" id="PRU10007"/>
    </source>
</evidence>
<dbReference type="Pfam" id="PF00171">
    <property type="entry name" value="Aldedh"/>
    <property type="match status" value="2"/>
</dbReference>
<accession>A0ABV7X2U6</accession>
<dbReference type="EMBL" id="JBHRYD010000007">
    <property type="protein sequence ID" value="MFC3705065.1"/>
    <property type="molecule type" value="Genomic_DNA"/>
</dbReference>
<evidence type="ECO:0000256" key="5">
    <source>
        <dbReference type="SAM" id="MobiDB-lite"/>
    </source>
</evidence>
<dbReference type="InterPro" id="IPR029510">
    <property type="entry name" value="Ald_DH_CS_GLU"/>
</dbReference>
<dbReference type="Gene3D" id="3.40.309.10">
    <property type="entry name" value="Aldehyde Dehydrogenase, Chain A, domain 2"/>
    <property type="match status" value="1"/>
</dbReference>
<protein>
    <submittedName>
        <fullName evidence="7">Aldehyde dehydrogenase family protein</fullName>
    </submittedName>
</protein>
<dbReference type="PIRSF" id="PIRSF036490">
    <property type="entry name" value="Aldedh_dupl"/>
    <property type="match status" value="1"/>
</dbReference>
<evidence type="ECO:0000256" key="1">
    <source>
        <dbReference type="ARBA" id="ARBA00023002"/>
    </source>
</evidence>
<evidence type="ECO:0000259" key="6">
    <source>
        <dbReference type="Pfam" id="PF00171"/>
    </source>
</evidence>
<gene>
    <name evidence="7" type="ORF">ACFOOL_09880</name>
</gene>
<feature type="active site" evidence="3">
    <location>
        <position position="265"/>
    </location>
</feature>
<dbReference type="RefSeq" id="WP_380096791.1">
    <property type="nucleotide sequence ID" value="NZ_JBHRYD010000007.1"/>
</dbReference>
<feature type="domain" description="Aldehyde dehydrogenase" evidence="6">
    <location>
        <begin position="47"/>
        <end position="484"/>
    </location>
</feature>
<proteinExistence type="inferred from homology"/>
<feature type="region of interest" description="Disordered" evidence="5">
    <location>
        <begin position="522"/>
        <end position="547"/>
    </location>
</feature>
<dbReference type="InterPro" id="IPR011408">
    <property type="entry name" value="Aldehyde_DH"/>
</dbReference>
<organism evidence="7 8">
    <name type="scientific">Devosia honganensis</name>
    <dbReference type="NCBI Taxonomy" id="1610527"/>
    <lineage>
        <taxon>Bacteria</taxon>
        <taxon>Pseudomonadati</taxon>
        <taxon>Pseudomonadota</taxon>
        <taxon>Alphaproteobacteria</taxon>
        <taxon>Hyphomicrobiales</taxon>
        <taxon>Devosiaceae</taxon>
        <taxon>Devosia</taxon>
    </lineage>
</organism>
<comment type="caution">
    <text evidence="7">The sequence shown here is derived from an EMBL/GenBank/DDBJ whole genome shotgun (WGS) entry which is preliminary data.</text>
</comment>